<dbReference type="RefSeq" id="WP_200594970.1">
    <property type="nucleotide sequence ID" value="NZ_JAEPBG010000009.1"/>
</dbReference>
<keyword evidence="5" id="KW-1185">Reference proteome</keyword>
<dbReference type="Proteomes" id="UP000622890">
    <property type="component" value="Unassembled WGS sequence"/>
</dbReference>
<evidence type="ECO:0000313" key="4">
    <source>
        <dbReference type="EMBL" id="MBK4737018.1"/>
    </source>
</evidence>
<keyword evidence="4" id="KW-0969">Cilium</keyword>
<evidence type="ECO:0000256" key="2">
    <source>
        <dbReference type="ARBA" id="ARBA00007703"/>
    </source>
</evidence>
<dbReference type="EMBL" id="JAEPBG010000009">
    <property type="protein sequence ID" value="MBK4737018.1"/>
    <property type="molecule type" value="Genomic_DNA"/>
</dbReference>
<accession>A0A934T2P2</accession>
<keyword evidence="3" id="KW-1005">Bacterial flagellum biogenesis</keyword>
<proteinExistence type="inferred from homology"/>
<dbReference type="SUPFAM" id="SSF140566">
    <property type="entry name" value="FlgN-like"/>
    <property type="match status" value="1"/>
</dbReference>
<comment type="caution">
    <text evidence="4">The sequence shown here is derived from an EMBL/GenBank/DDBJ whole genome shotgun (WGS) entry which is preliminary data.</text>
</comment>
<reference evidence="4" key="1">
    <citation type="submission" date="2021-01" db="EMBL/GenBank/DDBJ databases">
        <title>Genome sequence of strain Noviherbaspirillum sp. DKR-6.</title>
        <authorList>
            <person name="Chaudhary D.K."/>
        </authorList>
    </citation>
    <scope>NUCLEOTIDE SEQUENCE</scope>
    <source>
        <strain evidence="4">DKR-6</strain>
    </source>
</reference>
<dbReference type="AlphaFoldDB" id="A0A934T2P2"/>
<gene>
    <name evidence="4" type="ORF">JJB74_20545</name>
</gene>
<dbReference type="GO" id="GO:0044780">
    <property type="term" value="P:bacterial-type flagellum assembly"/>
    <property type="evidence" value="ECO:0007669"/>
    <property type="project" value="InterPro"/>
</dbReference>
<keyword evidence="4" id="KW-0966">Cell projection</keyword>
<comment type="function">
    <text evidence="1">Required for the efficient initiation of filament assembly.</text>
</comment>
<evidence type="ECO:0000313" key="5">
    <source>
        <dbReference type="Proteomes" id="UP000622890"/>
    </source>
</evidence>
<protein>
    <submittedName>
        <fullName evidence="4">Flagellar protein FlgN</fullName>
    </submittedName>
</protein>
<dbReference type="InterPro" id="IPR036679">
    <property type="entry name" value="FlgN-like_sf"/>
</dbReference>
<dbReference type="Gene3D" id="1.20.58.300">
    <property type="entry name" value="FlgN-like"/>
    <property type="match status" value="1"/>
</dbReference>
<dbReference type="Pfam" id="PF05130">
    <property type="entry name" value="FlgN"/>
    <property type="match status" value="1"/>
</dbReference>
<name>A0A934T2P2_9BURK</name>
<dbReference type="InterPro" id="IPR007809">
    <property type="entry name" value="FlgN-like"/>
</dbReference>
<organism evidence="4 5">
    <name type="scientific">Noviherbaspirillum pedocola</name>
    <dbReference type="NCBI Taxonomy" id="2801341"/>
    <lineage>
        <taxon>Bacteria</taxon>
        <taxon>Pseudomonadati</taxon>
        <taxon>Pseudomonadota</taxon>
        <taxon>Betaproteobacteria</taxon>
        <taxon>Burkholderiales</taxon>
        <taxon>Oxalobacteraceae</taxon>
        <taxon>Noviherbaspirillum</taxon>
    </lineage>
</organism>
<evidence type="ECO:0000256" key="3">
    <source>
        <dbReference type="ARBA" id="ARBA00022795"/>
    </source>
</evidence>
<sequence length="155" mass="16360">MQSAISQPHIQLASELDAARALRDCLVQERECLIRAEIATLEELATRKTALVEEMNALAASRALALAALGQTVNAAGMAAWLDTQAQGERDAWRELLALAEEGRELNRVNGLLIHGHIGRNGAALQVLRGGGQTAVYGRNGQQAVASSGRAIVAG</sequence>
<keyword evidence="4" id="KW-0282">Flagellum</keyword>
<evidence type="ECO:0000256" key="1">
    <source>
        <dbReference type="ARBA" id="ARBA00002397"/>
    </source>
</evidence>
<comment type="similarity">
    <text evidence="2">Belongs to the FlgN family.</text>
</comment>